<reference evidence="5 6" key="1">
    <citation type="submission" date="2016-10" db="EMBL/GenBank/DDBJ databases">
        <authorList>
            <person name="de Groot N.N."/>
        </authorList>
    </citation>
    <scope>NUCLEOTIDE SEQUENCE [LARGE SCALE GENOMIC DNA]</scope>
    <source>
        <strain evidence="5 6">DSM 21668</strain>
    </source>
</reference>
<evidence type="ECO:0000256" key="3">
    <source>
        <dbReference type="ARBA" id="ARBA00023163"/>
    </source>
</evidence>
<protein>
    <submittedName>
        <fullName evidence="5">AraC-type DNA-binding protein</fullName>
    </submittedName>
</protein>
<accession>A0A1G9HYE5</accession>
<evidence type="ECO:0000313" key="6">
    <source>
        <dbReference type="Proteomes" id="UP000198901"/>
    </source>
</evidence>
<dbReference type="STRING" id="563176.SAMN04488090_0258"/>
<gene>
    <name evidence="5" type="ORF">SAMN04488090_0258</name>
</gene>
<dbReference type="InterPro" id="IPR009057">
    <property type="entry name" value="Homeodomain-like_sf"/>
</dbReference>
<evidence type="ECO:0000256" key="1">
    <source>
        <dbReference type="ARBA" id="ARBA00023015"/>
    </source>
</evidence>
<dbReference type="SUPFAM" id="SSF46689">
    <property type="entry name" value="Homeodomain-like"/>
    <property type="match status" value="2"/>
</dbReference>
<dbReference type="Pfam" id="PF12833">
    <property type="entry name" value="HTH_18"/>
    <property type="match status" value="1"/>
</dbReference>
<dbReference type="AlphaFoldDB" id="A0A1G9HYE5"/>
<keyword evidence="2 5" id="KW-0238">DNA-binding</keyword>
<organism evidence="5 6">
    <name type="scientific">Siphonobacter aquaeclarae</name>
    <dbReference type="NCBI Taxonomy" id="563176"/>
    <lineage>
        <taxon>Bacteria</taxon>
        <taxon>Pseudomonadati</taxon>
        <taxon>Bacteroidota</taxon>
        <taxon>Cytophagia</taxon>
        <taxon>Cytophagales</taxon>
        <taxon>Cytophagaceae</taxon>
        <taxon>Siphonobacter</taxon>
    </lineage>
</organism>
<dbReference type="RefSeq" id="WP_093196717.1">
    <property type="nucleotide sequence ID" value="NZ_FNGS01000001.1"/>
</dbReference>
<dbReference type="InterPro" id="IPR018062">
    <property type="entry name" value="HTH_AraC-typ_CS"/>
</dbReference>
<keyword evidence="6" id="KW-1185">Reference proteome</keyword>
<dbReference type="SUPFAM" id="SSF51182">
    <property type="entry name" value="RmlC-like cupins"/>
    <property type="match status" value="1"/>
</dbReference>
<sequence>MKPELLKIPTGPAHSFTVHRTDRPNINNRWHYHPEFELIHFHRGRGMQFIGDSIQRFSAGDVILVGANLPHYWHFDEELPAGMPYSTVIHFRADFWGDAFLSLPENIRLRQLMETAGRGLLLTRDTGERVAQWMEATHQAEGPARLIGLLQCLTAIIAAPEQERAELASPGFTATVSPVEEVRMNLIYAHIFRHFQDKIPLEEIASVAGMVPNSFCRYFRSRTGKTYTRFLIEVRVGYACKLLIEKNLSIKEVGYESGFHNFSCFHKYFRLVTGRSPLIYQREYARQCD</sequence>
<dbReference type="EMBL" id="FNGS01000001">
    <property type="protein sequence ID" value="SDL17872.1"/>
    <property type="molecule type" value="Genomic_DNA"/>
</dbReference>
<dbReference type="PANTHER" id="PTHR43280">
    <property type="entry name" value="ARAC-FAMILY TRANSCRIPTIONAL REGULATOR"/>
    <property type="match status" value="1"/>
</dbReference>
<dbReference type="Gene3D" id="1.10.10.60">
    <property type="entry name" value="Homeodomain-like"/>
    <property type="match status" value="2"/>
</dbReference>
<dbReference type="Pfam" id="PF02311">
    <property type="entry name" value="AraC_binding"/>
    <property type="match status" value="1"/>
</dbReference>
<dbReference type="CDD" id="cd06976">
    <property type="entry name" value="cupin_MtlR-like_N"/>
    <property type="match status" value="1"/>
</dbReference>
<dbReference type="PROSITE" id="PS01124">
    <property type="entry name" value="HTH_ARAC_FAMILY_2"/>
    <property type="match status" value="1"/>
</dbReference>
<evidence type="ECO:0000256" key="2">
    <source>
        <dbReference type="ARBA" id="ARBA00023125"/>
    </source>
</evidence>
<keyword evidence="3" id="KW-0804">Transcription</keyword>
<proteinExistence type="predicted"/>
<dbReference type="InterPro" id="IPR003313">
    <property type="entry name" value="AraC-bd"/>
</dbReference>
<feature type="domain" description="HTH araC/xylS-type" evidence="4">
    <location>
        <begin position="185"/>
        <end position="283"/>
    </location>
</feature>
<name>A0A1G9HYE5_9BACT</name>
<keyword evidence="1" id="KW-0805">Transcription regulation</keyword>
<dbReference type="InterPro" id="IPR011051">
    <property type="entry name" value="RmlC_Cupin_sf"/>
</dbReference>
<dbReference type="GO" id="GO:0043565">
    <property type="term" value="F:sequence-specific DNA binding"/>
    <property type="evidence" value="ECO:0007669"/>
    <property type="project" value="InterPro"/>
</dbReference>
<dbReference type="InterPro" id="IPR014710">
    <property type="entry name" value="RmlC-like_jellyroll"/>
</dbReference>
<dbReference type="Gene3D" id="2.60.120.10">
    <property type="entry name" value="Jelly Rolls"/>
    <property type="match status" value="1"/>
</dbReference>
<evidence type="ECO:0000259" key="4">
    <source>
        <dbReference type="PROSITE" id="PS01124"/>
    </source>
</evidence>
<dbReference type="OrthoDB" id="792101at2"/>
<dbReference type="GO" id="GO:0003700">
    <property type="term" value="F:DNA-binding transcription factor activity"/>
    <property type="evidence" value="ECO:0007669"/>
    <property type="project" value="InterPro"/>
</dbReference>
<dbReference type="InterPro" id="IPR018060">
    <property type="entry name" value="HTH_AraC"/>
</dbReference>
<dbReference type="SMART" id="SM00342">
    <property type="entry name" value="HTH_ARAC"/>
    <property type="match status" value="1"/>
</dbReference>
<dbReference type="PROSITE" id="PS00041">
    <property type="entry name" value="HTH_ARAC_FAMILY_1"/>
    <property type="match status" value="1"/>
</dbReference>
<dbReference type="Proteomes" id="UP000198901">
    <property type="component" value="Unassembled WGS sequence"/>
</dbReference>
<evidence type="ECO:0000313" key="5">
    <source>
        <dbReference type="EMBL" id="SDL17872.1"/>
    </source>
</evidence>
<dbReference type="PANTHER" id="PTHR43280:SF27">
    <property type="entry name" value="TRANSCRIPTIONAL REGULATOR MTLR"/>
    <property type="match status" value="1"/>
</dbReference>